<dbReference type="EMBL" id="NWUJ01000012">
    <property type="protein sequence ID" value="PFH32129.1"/>
    <property type="molecule type" value="Genomic_DNA"/>
</dbReference>
<dbReference type="AlphaFoldDB" id="A0A2A9M2E6"/>
<feature type="region of interest" description="Disordered" evidence="1">
    <location>
        <begin position="314"/>
        <end position="335"/>
    </location>
</feature>
<dbReference type="GeneID" id="40307131"/>
<organism evidence="2 3">
    <name type="scientific">Besnoitia besnoiti</name>
    <name type="common">Apicomplexan protozoan</name>
    <dbReference type="NCBI Taxonomy" id="94643"/>
    <lineage>
        <taxon>Eukaryota</taxon>
        <taxon>Sar</taxon>
        <taxon>Alveolata</taxon>
        <taxon>Apicomplexa</taxon>
        <taxon>Conoidasida</taxon>
        <taxon>Coccidia</taxon>
        <taxon>Eucoccidiorida</taxon>
        <taxon>Eimeriorina</taxon>
        <taxon>Sarcocystidae</taxon>
        <taxon>Besnoitia</taxon>
    </lineage>
</organism>
<dbReference type="Proteomes" id="UP000224006">
    <property type="component" value="Chromosome XI"/>
</dbReference>
<dbReference type="KEGG" id="bbes:BESB_020700"/>
<feature type="compositionally biased region" description="Basic and acidic residues" evidence="1">
    <location>
        <begin position="74"/>
        <end position="88"/>
    </location>
</feature>
<feature type="region of interest" description="Disordered" evidence="1">
    <location>
        <begin position="245"/>
        <end position="266"/>
    </location>
</feature>
<gene>
    <name evidence="2" type="ORF">BESB_020700</name>
</gene>
<dbReference type="VEuPathDB" id="ToxoDB:BESB_020700"/>
<feature type="compositionally biased region" description="Polar residues" evidence="1">
    <location>
        <begin position="318"/>
        <end position="333"/>
    </location>
</feature>
<comment type="caution">
    <text evidence="2">The sequence shown here is derived from an EMBL/GenBank/DDBJ whole genome shotgun (WGS) entry which is preliminary data.</text>
</comment>
<feature type="compositionally biased region" description="Low complexity" evidence="1">
    <location>
        <begin position="250"/>
        <end position="260"/>
    </location>
</feature>
<reference evidence="2 3" key="1">
    <citation type="submission" date="2017-09" db="EMBL/GenBank/DDBJ databases">
        <title>Genome sequencing of Besnoitia besnoiti strain Bb-Ger1.</title>
        <authorList>
            <person name="Schares G."/>
            <person name="Venepally P."/>
            <person name="Lorenzi H.A."/>
        </authorList>
    </citation>
    <scope>NUCLEOTIDE SEQUENCE [LARGE SCALE GENOMIC DNA]</scope>
    <source>
        <strain evidence="2 3">Bb-Ger1</strain>
    </source>
</reference>
<evidence type="ECO:0000256" key="1">
    <source>
        <dbReference type="SAM" id="MobiDB-lite"/>
    </source>
</evidence>
<name>A0A2A9M2E6_BESBE</name>
<dbReference type="RefSeq" id="XP_029216138.1">
    <property type="nucleotide sequence ID" value="XM_029360779.1"/>
</dbReference>
<feature type="region of interest" description="Disordered" evidence="1">
    <location>
        <begin position="51"/>
        <end position="120"/>
    </location>
</feature>
<sequence length="364" mass="38235">MPEDADVHELEAQIFLLESKLKQLENAQHEPFEDYLARYIAERAAASVVDAPPHGMDQYTGEGPSPVPLASSSLDERGDTPKTAREAVRSIAASAVATRGHHENATQPPSRAEPEPTKQLGTLNADWPGLRAVQAGNHQHASMTGIVSRINMSLGISDDTGGCVSTEDAGNVGAPLGDKRVTARQLKMVGLQVIRLERRLQSLLEKDAETIDDYMSRYLADRTRKAGLDKPLRAWAKSASEVMQPGTVDSVPASPVVASPEHGHGKVRATSNLEGHAFTAAASPSIGLPDTSDYAFQQAGVSGVAATVASPRPMVAPTQGQQARQMAGSSGTSYDGAAANGGTDMVHGAGDMVEAGADYIGAWV</sequence>
<proteinExistence type="predicted"/>
<protein>
    <submittedName>
        <fullName evidence="2">Uncharacterized protein</fullName>
    </submittedName>
</protein>
<evidence type="ECO:0000313" key="3">
    <source>
        <dbReference type="Proteomes" id="UP000224006"/>
    </source>
</evidence>
<evidence type="ECO:0000313" key="2">
    <source>
        <dbReference type="EMBL" id="PFH32129.1"/>
    </source>
</evidence>
<keyword evidence="3" id="KW-1185">Reference proteome</keyword>
<accession>A0A2A9M2E6</accession>